<accession>A1ZL85</accession>
<dbReference type="Pfam" id="PF06170">
    <property type="entry name" value="DUF983"/>
    <property type="match status" value="1"/>
</dbReference>
<organism evidence="2 3">
    <name type="scientific">Microscilla marina ATCC 23134</name>
    <dbReference type="NCBI Taxonomy" id="313606"/>
    <lineage>
        <taxon>Bacteria</taxon>
        <taxon>Pseudomonadati</taxon>
        <taxon>Bacteroidota</taxon>
        <taxon>Cytophagia</taxon>
        <taxon>Cytophagales</taxon>
        <taxon>Microscillaceae</taxon>
        <taxon>Microscilla</taxon>
    </lineage>
</organism>
<gene>
    <name evidence="2" type="ORF">M23134_00206</name>
</gene>
<dbReference type="RefSeq" id="WP_002697302.1">
    <property type="nucleotide sequence ID" value="NZ_AAWS01000013.1"/>
</dbReference>
<dbReference type="OrthoDB" id="9790326at2"/>
<dbReference type="Proteomes" id="UP000004095">
    <property type="component" value="Unassembled WGS sequence"/>
</dbReference>
<name>A1ZL85_MICM2</name>
<comment type="caution">
    <text evidence="2">The sequence shown here is derived from an EMBL/GenBank/DDBJ whole genome shotgun (WGS) entry which is preliminary data.</text>
</comment>
<evidence type="ECO:0000313" key="2">
    <source>
        <dbReference type="EMBL" id="EAY29051.1"/>
    </source>
</evidence>
<proteinExistence type="predicted"/>
<evidence type="ECO:0000313" key="3">
    <source>
        <dbReference type="Proteomes" id="UP000004095"/>
    </source>
</evidence>
<dbReference type="InterPro" id="IPR009325">
    <property type="entry name" value="DUF983"/>
</dbReference>
<feature type="transmembrane region" description="Helical" evidence="1">
    <location>
        <begin position="21"/>
        <end position="44"/>
    </location>
</feature>
<keyword evidence="1" id="KW-1133">Transmembrane helix</keyword>
<evidence type="ECO:0000256" key="1">
    <source>
        <dbReference type="SAM" id="Phobius"/>
    </source>
</evidence>
<sequence>MHKCCPVCGVRFEVEPGFFFGAMYISYAFSVATFIICGLATYLLGNNPEVWVYVMVVIVVVLLTFPSSFRYSRILMLHLFSGIGYEPDAADKEGQT</sequence>
<evidence type="ECO:0008006" key="4">
    <source>
        <dbReference type="Google" id="ProtNLM"/>
    </source>
</evidence>
<keyword evidence="1" id="KW-0472">Membrane</keyword>
<feature type="transmembrane region" description="Helical" evidence="1">
    <location>
        <begin position="50"/>
        <end position="69"/>
    </location>
</feature>
<reference evidence="2 3" key="1">
    <citation type="submission" date="2007-01" db="EMBL/GenBank/DDBJ databases">
        <authorList>
            <person name="Haygood M."/>
            <person name="Podell S."/>
            <person name="Anderson C."/>
            <person name="Hopkinson B."/>
            <person name="Roe K."/>
            <person name="Barbeau K."/>
            <person name="Gaasterland T."/>
            <person name="Ferriera S."/>
            <person name="Johnson J."/>
            <person name="Kravitz S."/>
            <person name="Beeson K."/>
            <person name="Sutton G."/>
            <person name="Rogers Y.-H."/>
            <person name="Friedman R."/>
            <person name="Frazier M."/>
            <person name="Venter J.C."/>
        </authorList>
    </citation>
    <scope>NUCLEOTIDE SEQUENCE [LARGE SCALE GENOMIC DNA]</scope>
    <source>
        <strain evidence="2 3">ATCC 23134</strain>
    </source>
</reference>
<keyword evidence="3" id="KW-1185">Reference proteome</keyword>
<keyword evidence="1" id="KW-0812">Transmembrane</keyword>
<protein>
    <recommendedName>
        <fullName evidence="4">DUF983 domain-containing protein</fullName>
    </recommendedName>
</protein>
<dbReference type="AlphaFoldDB" id="A1ZL85"/>
<dbReference type="EMBL" id="AAWS01000013">
    <property type="protein sequence ID" value="EAY29051.1"/>
    <property type="molecule type" value="Genomic_DNA"/>
</dbReference>
<dbReference type="eggNOG" id="COG5349">
    <property type="taxonomic scope" value="Bacteria"/>
</dbReference>